<evidence type="ECO:0000256" key="1">
    <source>
        <dbReference type="SAM" id="MobiDB-lite"/>
    </source>
</evidence>
<protein>
    <submittedName>
        <fullName evidence="3">Uncharacterized protein DUF4873</fullName>
    </submittedName>
</protein>
<dbReference type="Pfam" id="PF16170">
    <property type="entry name" value="DUF4873"/>
    <property type="match status" value="1"/>
</dbReference>
<feature type="domain" description="DUF4873" evidence="2">
    <location>
        <begin position="44"/>
        <end position="133"/>
    </location>
</feature>
<evidence type="ECO:0000259" key="2">
    <source>
        <dbReference type="Pfam" id="PF16170"/>
    </source>
</evidence>
<accession>A0A2T0SII9</accession>
<name>A0A2T0SII9_9ACTN</name>
<evidence type="ECO:0000313" key="4">
    <source>
        <dbReference type="Proteomes" id="UP000239209"/>
    </source>
</evidence>
<evidence type="ECO:0000313" key="3">
    <source>
        <dbReference type="EMBL" id="PRY33173.1"/>
    </source>
</evidence>
<sequence length="138" mass="14565">MSDPAEPGRDAPNLAERGRDAPDPGERGREGPDVGEAARCGAPDEEYRGEALIRAGEAAVTVAVRLSVRFEPIEGRYRWGGRAAPDETLSARLRAGARDVTVRIGGREADARLGEPDPWGGVRLTGVGRPPWSATPGA</sequence>
<dbReference type="InterPro" id="IPR032371">
    <property type="entry name" value="DUF4873"/>
</dbReference>
<comment type="caution">
    <text evidence="3">The sequence shown here is derived from an EMBL/GenBank/DDBJ whole genome shotgun (WGS) entry which is preliminary data.</text>
</comment>
<organism evidence="3 4">
    <name type="scientific">Pseudosporangium ferrugineum</name>
    <dbReference type="NCBI Taxonomy" id="439699"/>
    <lineage>
        <taxon>Bacteria</taxon>
        <taxon>Bacillati</taxon>
        <taxon>Actinomycetota</taxon>
        <taxon>Actinomycetes</taxon>
        <taxon>Micromonosporales</taxon>
        <taxon>Micromonosporaceae</taxon>
        <taxon>Pseudosporangium</taxon>
    </lineage>
</organism>
<dbReference type="Proteomes" id="UP000239209">
    <property type="component" value="Unassembled WGS sequence"/>
</dbReference>
<feature type="region of interest" description="Disordered" evidence="1">
    <location>
        <begin position="109"/>
        <end position="138"/>
    </location>
</feature>
<dbReference type="OrthoDB" id="3683556at2"/>
<feature type="region of interest" description="Disordered" evidence="1">
    <location>
        <begin position="1"/>
        <end position="40"/>
    </location>
</feature>
<reference evidence="3 4" key="1">
    <citation type="submission" date="2018-03" db="EMBL/GenBank/DDBJ databases">
        <title>Genomic Encyclopedia of Archaeal and Bacterial Type Strains, Phase II (KMG-II): from individual species to whole genera.</title>
        <authorList>
            <person name="Goeker M."/>
        </authorList>
    </citation>
    <scope>NUCLEOTIDE SEQUENCE [LARGE SCALE GENOMIC DNA]</scope>
    <source>
        <strain evidence="3 4">DSM 45348</strain>
    </source>
</reference>
<proteinExistence type="predicted"/>
<feature type="compositionally biased region" description="Basic and acidic residues" evidence="1">
    <location>
        <begin position="16"/>
        <end position="32"/>
    </location>
</feature>
<gene>
    <name evidence="3" type="ORF">CLV70_101335</name>
</gene>
<dbReference type="AlphaFoldDB" id="A0A2T0SII9"/>
<keyword evidence="4" id="KW-1185">Reference proteome</keyword>
<dbReference type="RefSeq" id="WP_106124508.1">
    <property type="nucleotide sequence ID" value="NZ_PVZG01000001.1"/>
</dbReference>
<dbReference type="EMBL" id="PVZG01000001">
    <property type="protein sequence ID" value="PRY33173.1"/>
    <property type="molecule type" value="Genomic_DNA"/>
</dbReference>